<name>A0A4U6UTD2_SETVI</name>
<reference evidence="1" key="1">
    <citation type="submission" date="2019-03" db="EMBL/GenBank/DDBJ databases">
        <title>WGS assembly of Setaria viridis.</title>
        <authorList>
            <person name="Huang P."/>
            <person name="Jenkins J."/>
            <person name="Grimwood J."/>
            <person name="Barry K."/>
            <person name="Healey A."/>
            <person name="Mamidi S."/>
            <person name="Sreedasyam A."/>
            <person name="Shu S."/>
            <person name="Feldman M."/>
            <person name="Wu J."/>
            <person name="Yu Y."/>
            <person name="Chen C."/>
            <person name="Johnson J."/>
            <person name="Rokhsar D."/>
            <person name="Baxter I."/>
            <person name="Schmutz J."/>
            <person name="Brutnell T."/>
            <person name="Kellogg E."/>
        </authorList>
    </citation>
    <scope>NUCLEOTIDE SEQUENCE [LARGE SCALE GENOMIC DNA]</scope>
</reference>
<organism evidence="1 2">
    <name type="scientific">Setaria viridis</name>
    <name type="common">Green bristlegrass</name>
    <name type="synonym">Setaria italica subsp. viridis</name>
    <dbReference type="NCBI Taxonomy" id="4556"/>
    <lineage>
        <taxon>Eukaryota</taxon>
        <taxon>Viridiplantae</taxon>
        <taxon>Streptophyta</taxon>
        <taxon>Embryophyta</taxon>
        <taxon>Tracheophyta</taxon>
        <taxon>Spermatophyta</taxon>
        <taxon>Magnoliopsida</taxon>
        <taxon>Liliopsida</taxon>
        <taxon>Poales</taxon>
        <taxon>Poaceae</taxon>
        <taxon>PACMAD clade</taxon>
        <taxon>Panicoideae</taxon>
        <taxon>Panicodae</taxon>
        <taxon>Paniceae</taxon>
        <taxon>Cenchrinae</taxon>
        <taxon>Setaria</taxon>
    </lineage>
</organism>
<dbReference type="Gramene" id="TKW17883">
    <property type="protein sequence ID" value="TKW17883"/>
    <property type="gene ID" value="SEVIR_5G397900v2"/>
</dbReference>
<keyword evidence="2" id="KW-1185">Reference proteome</keyword>
<gene>
    <name evidence="1" type="ORF">SEVIR_5G397900v2</name>
</gene>
<protein>
    <submittedName>
        <fullName evidence="1">Uncharacterized protein</fullName>
    </submittedName>
</protein>
<evidence type="ECO:0000313" key="1">
    <source>
        <dbReference type="EMBL" id="TKW17883.1"/>
    </source>
</evidence>
<dbReference type="Proteomes" id="UP000298652">
    <property type="component" value="Chromosome 5"/>
</dbReference>
<evidence type="ECO:0000313" key="2">
    <source>
        <dbReference type="Proteomes" id="UP000298652"/>
    </source>
</evidence>
<sequence length="37" mass="3968">MPSSSGAAPSARLAPRRDAAVWDQRHAILGAEVYVFL</sequence>
<dbReference type="EMBL" id="CM016556">
    <property type="protein sequence ID" value="TKW17883.1"/>
    <property type="molecule type" value="Genomic_DNA"/>
</dbReference>
<proteinExistence type="predicted"/>
<dbReference type="AlphaFoldDB" id="A0A4U6UTD2"/>
<accession>A0A4U6UTD2</accession>